<dbReference type="GO" id="GO:0098852">
    <property type="term" value="C:lytic vacuole membrane"/>
    <property type="evidence" value="ECO:0007669"/>
    <property type="project" value="UniProtKB-ARBA"/>
</dbReference>
<dbReference type="GO" id="GO:0015174">
    <property type="term" value="F:basic amino acid transmembrane transporter activity"/>
    <property type="evidence" value="ECO:0007669"/>
    <property type="project" value="UniProtKB-ARBA"/>
</dbReference>
<evidence type="ECO:0000256" key="3">
    <source>
        <dbReference type="ARBA" id="ARBA00022989"/>
    </source>
</evidence>
<dbReference type="EMBL" id="BTGC01000008">
    <property type="protein sequence ID" value="GMM52318.1"/>
    <property type="molecule type" value="Genomic_DNA"/>
</dbReference>
<gene>
    <name evidence="8" type="ORF">DASB73_032810</name>
</gene>
<keyword evidence="4 7" id="KW-0472">Membrane</keyword>
<dbReference type="InterPro" id="IPR051415">
    <property type="entry name" value="LAAT-1"/>
</dbReference>
<comment type="subcellular location">
    <subcellularLocation>
        <location evidence="1">Membrane</location>
        <topology evidence="1">Multi-pass membrane protein</topology>
    </subcellularLocation>
</comment>
<protein>
    <submittedName>
        <fullName evidence="8">Uncharacterized protein</fullName>
    </submittedName>
</protein>
<dbReference type="AlphaFoldDB" id="A0AAV5RNI7"/>
<accession>A0AAV5RNI7</accession>
<organism evidence="8 9">
    <name type="scientific">Starmerella bacillaris</name>
    <name type="common">Yeast</name>
    <name type="synonym">Candida zemplinina</name>
    <dbReference type="NCBI Taxonomy" id="1247836"/>
    <lineage>
        <taxon>Eukaryota</taxon>
        <taxon>Fungi</taxon>
        <taxon>Dikarya</taxon>
        <taxon>Ascomycota</taxon>
        <taxon>Saccharomycotina</taxon>
        <taxon>Dipodascomycetes</taxon>
        <taxon>Dipodascales</taxon>
        <taxon>Trichomonascaceae</taxon>
        <taxon>Starmerella</taxon>
    </lineage>
</organism>
<dbReference type="FunFam" id="1.20.1280.290:FF:000012">
    <property type="entry name" value="Vacuolar membrane PQ loop repeat protein"/>
    <property type="match status" value="1"/>
</dbReference>
<evidence type="ECO:0000313" key="8">
    <source>
        <dbReference type="EMBL" id="GMM52318.1"/>
    </source>
</evidence>
<feature type="transmembrane region" description="Helical" evidence="7">
    <location>
        <begin position="42"/>
        <end position="63"/>
    </location>
</feature>
<dbReference type="PANTHER" id="PTHR16201">
    <property type="entry name" value="SEVEN TRANSMEMBRANE PROTEIN 1-RELATED"/>
    <property type="match status" value="1"/>
</dbReference>
<dbReference type="PANTHER" id="PTHR16201:SF44">
    <property type="entry name" value="SEVEN TRANSMEMBRANE PROTEIN 1"/>
    <property type="match status" value="1"/>
</dbReference>
<dbReference type="PROSITE" id="PS51257">
    <property type="entry name" value="PROKAR_LIPOPROTEIN"/>
    <property type="match status" value="1"/>
</dbReference>
<keyword evidence="9" id="KW-1185">Reference proteome</keyword>
<evidence type="ECO:0000256" key="1">
    <source>
        <dbReference type="ARBA" id="ARBA00004141"/>
    </source>
</evidence>
<feature type="transmembrane region" description="Helical" evidence="7">
    <location>
        <begin position="242"/>
        <end position="264"/>
    </location>
</feature>
<feature type="transmembrane region" description="Helical" evidence="7">
    <location>
        <begin position="207"/>
        <end position="230"/>
    </location>
</feature>
<sequence>MSTKVMETLSNISGSVSLACWTVVLLPQLIEQYQLKSSEGVSVYFLGIWLLGDMANLVGSIWAGLRPNVILLAMWFVFSDSLLLTSYFYYRNRSGVKISPNNDNLENGPAQGSDNSDLHINNEEGDHVPLVHEQEDHMFVQPAYISKLGYAIIVTVVATISYLVSDSSMGEDVNASFGAEFLGFISTALYLSARIPQIIQNYQRKSVAGLSMGFFMLSITGNLTYAGQVILYRTDKKWLMSYLPWLMGSLGTIFEDMIILTQFYRYKE</sequence>
<name>A0AAV5RNI7_STABA</name>
<evidence type="ECO:0000256" key="2">
    <source>
        <dbReference type="ARBA" id="ARBA00022692"/>
    </source>
</evidence>
<evidence type="ECO:0000256" key="7">
    <source>
        <dbReference type="SAM" id="Phobius"/>
    </source>
</evidence>
<feature type="transmembrane region" description="Helical" evidence="7">
    <location>
        <begin position="177"/>
        <end position="195"/>
    </location>
</feature>
<evidence type="ECO:0000256" key="5">
    <source>
        <dbReference type="ARBA" id="ARBA00038039"/>
    </source>
</evidence>
<dbReference type="GO" id="GO:0034486">
    <property type="term" value="P:vacuolar transmembrane transport"/>
    <property type="evidence" value="ECO:0007669"/>
    <property type="project" value="UniProtKB-ARBA"/>
</dbReference>
<dbReference type="Proteomes" id="UP001362899">
    <property type="component" value="Unassembled WGS sequence"/>
</dbReference>
<dbReference type="FunFam" id="1.20.1280.290:FF:000009">
    <property type="entry name" value="PQ loop repeat family protein"/>
    <property type="match status" value="1"/>
</dbReference>
<proteinExistence type="inferred from homology"/>
<evidence type="ECO:0000256" key="4">
    <source>
        <dbReference type="ARBA" id="ARBA00023136"/>
    </source>
</evidence>
<comment type="catalytic activity">
    <reaction evidence="6">
        <text>L-histidine(out) + L-arginine(in) = L-histidine(in) + L-arginine(out)</text>
        <dbReference type="Rhea" id="RHEA:71063"/>
        <dbReference type="ChEBI" id="CHEBI:32682"/>
        <dbReference type="ChEBI" id="CHEBI:57595"/>
    </reaction>
</comment>
<reference evidence="8 9" key="1">
    <citation type="journal article" date="2023" name="Elife">
        <title>Identification of key yeast species and microbe-microbe interactions impacting larval growth of Drosophila in the wild.</title>
        <authorList>
            <person name="Mure A."/>
            <person name="Sugiura Y."/>
            <person name="Maeda R."/>
            <person name="Honda K."/>
            <person name="Sakurai N."/>
            <person name="Takahashi Y."/>
            <person name="Watada M."/>
            <person name="Katoh T."/>
            <person name="Gotoh A."/>
            <person name="Gotoh Y."/>
            <person name="Taniguchi I."/>
            <person name="Nakamura K."/>
            <person name="Hayashi T."/>
            <person name="Katayama T."/>
            <person name="Uemura T."/>
            <person name="Hattori Y."/>
        </authorList>
    </citation>
    <scope>NUCLEOTIDE SEQUENCE [LARGE SCALE GENOMIC DNA]</scope>
    <source>
        <strain evidence="8 9">SB-73</strain>
    </source>
</reference>
<comment type="caution">
    <text evidence="8">The sequence shown here is derived from an EMBL/GenBank/DDBJ whole genome shotgun (WGS) entry which is preliminary data.</text>
</comment>
<dbReference type="SMART" id="SM00679">
    <property type="entry name" value="CTNS"/>
    <property type="match status" value="2"/>
</dbReference>
<dbReference type="Pfam" id="PF04193">
    <property type="entry name" value="PQ-loop"/>
    <property type="match status" value="2"/>
</dbReference>
<dbReference type="Gene3D" id="1.20.1280.290">
    <property type="match status" value="2"/>
</dbReference>
<comment type="similarity">
    <text evidence="5">Belongs to the laat-1 family.</text>
</comment>
<feature type="transmembrane region" description="Helical" evidence="7">
    <location>
        <begin position="69"/>
        <end position="90"/>
    </location>
</feature>
<keyword evidence="2 7" id="KW-0812">Transmembrane</keyword>
<evidence type="ECO:0000313" key="9">
    <source>
        <dbReference type="Proteomes" id="UP001362899"/>
    </source>
</evidence>
<feature type="transmembrane region" description="Helical" evidence="7">
    <location>
        <begin position="148"/>
        <end position="165"/>
    </location>
</feature>
<dbReference type="InterPro" id="IPR006603">
    <property type="entry name" value="PQ-loop_rpt"/>
</dbReference>
<evidence type="ECO:0000256" key="6">
    <source>
        <dbReference type="ARBA" id="ARBA00050768"/>
    </source>
</evidence>
<keyword evidence="3 7" id="KW-1133">Transmembrane helix</keyword>